<dbReference type="WBParaSite" id="RSKR_0001131000.1">
    <property type="protein sequence ID" value="RSKR_0001131000.1"/>
    <property type="gene ID" value="RSKR_0001131000"/>
</dbReference>
<evidence type="ECO:0000313" key="1">
    <source>
        <dbReference type="Proteomes" id="UP000095286"/>
    </source>
</evidence>
<reference evidence="2" key="1">
    <citation type="submission" date="2016-11" db="UniProtKB">
        <authorList>
            <consortium name="WormBaseParasite"/>
        </authorList>
    </citation>
    <scope>IDENTIFICATION</scope>
    <source>
        <strain evidence="2">KR3021</strain>
    </source>
</reference>
<dbReference type="Proteomes" id="UP000095286">
    <property type="component" value="Unplaced"/>
</dbReference>
<proteinExistence type="predicted"/>
<sequence>MIAYWKDEKNNNPIKLVYTTKVKASSSNKRNDVLIKRRSDSLDDVVRKDEKCDVNSNDVGKKAISEITKVANLSEKLFAFPFEDSSKNMSDNPEAKTTGEEKVSTNTKKPLLTSSPDADDLLRKSKHIVQETEKLFEPVAKEVEKHSDHVIKGVEKPADVIAQESPKRVDGVAQELPKPVEDVTQELKKRVDAVAQKEQKKISGASSKDEPPIIAVPPVFDNLDTETLKSASTIRSKRAIKRSVRKTRRGKSKRTKLRKSKEMVFDEQHGEAPCNNNYMLFWGLLATAIIGATLVYRSRK</sequence>
<accession>A0AC35UHG1</accession>
<name>A0AC35UHG1_9BILA</name>
<evidence type="ECO:0000313" key="2">
    <source>
        <dbReference type="WBParaSite" id="RSKR_0001131000.1"/>
    </source>
</evidence>
<organism evidence="1 2">
    <name type="scientific">Rhabditophanes sp. KR3021</name>
    <dbReference type="NCBI Taxonomy" id="114890"/>
    <lineage>
        <taxon>Eukaryota</taxon>
        <taxon>Metazoa</taxon>
        <taxon>Ecdysozoa</taxon>
        <taxon>Nematoda</taxon>
        <taxon>Chromadorea</taxon>
        <taxon>Rhabditida</taxon>
        <taxon>Tylenchina</taxon>
        <taxon>Panagrolaimomorpha</taxon>
        <taxon>Strongyloidoidea</taxon>
        <taxon>Alloionematidae</taxon>
        <taxon>Rhabditophanes</taxon>
    </lineage>
</organism>
<protein>
    <submittedName>
        <fullName evidence="2">LPXTG cell wall anchor domain-containing protein</fullName>
    </submittedName>
</protein>